<reference evidence="2 3" key="1">
    <citation type="submission" date="2016-10" db="EMBL/GenBank/DDBJ databases">
        <title>Draft Genome sequence of Roseomonas sp. strain M3.</title>
        <authorList>
            <person name="Subhash Y."/>
            <person name="Lee S."/>
        </authorList>
    </citation>
    <scope>NUCLEOTIDE SEQUENCE [LARGE SCALE GENOMIC DNA]</scope>
    <source>
        <strain evidence="2 3">M3</strain>
    </source>
</reference>
<comment type="caution">
    <text evidence="2">The sequence shown here is derived from an EMBL/GenBank/DDBJ whole genome shotgun (WGS) entry which is preliminary data.</text>
</comment>
<accession>A0A1V2HAJ2</accession>
<dbReference type="EMBL" id="MLCO01000004">
    <property type="protein sequence ID" value="ONG59085.1"/>
    <property type="molecule type" value="Genomic_DNA"/>
</dbReference>
<evidence type="ECO:0000313" key="3">
    <source>
        <dbReference type="Proteomes" id="UP000188879"/>
    </source>
</evidence>
<feature type="transmembrane region" description="Helical" evidence="1">
    <location>
        <begin position="47"/>
        <end position="69"/>
    </location>
</feature>
<protein>
    <recommendedName>
        <fullName evidence="4">DUF1467 domain-containing protein</fullName>
    </recommendedName>
</protein>
<name>A0A1V2HAJ2_9PROT</name>
<dbReference type="Proteomes" id="UP000188879">
    <property type="component" value="Unassembled WGS sequence"/>
</dbReference>
<keyword evidence="3" id="KW-1185">Reference proteome</keyword>
<dbReference type="AlphaFoldDB" id="A0A1V2HAJ2"/>
<dbReference type="RefSeq" id="WP_076955423.1">
    <property type="nucleotide sequence ID" value="NZ_MLCO01000004.1"/>
</dbReference>
<feature type="transmembrane region" description="Helical" evidence="1">
    <location>
        <begin position="6"/>
        <end position="26"/>
    </location>
</feature>
<sequence length="86" mass="9628">MNWFTGVMVYFLVWWTVLFAILPIGVRPDAEGETTGGWRGAPRAPQLGRKAVLTTLVATVVFLGIYGVVQSDWISFRDGWLAMPRN</sequence>
<keyword evidence="1" id="KW-1133">Transmembrane helix</keyword>
<organism evidence="2 3">
    <name type="scientific">Teichococcus deserti</name>
    <dbReference type="NCBI Taxonomy" id="1817963"/>
    <lineage>
        <taxon>Bacteria</taxon>
        <taxon>Pseudomonadati</taxon>
        <taxon>Pseudomonadota</taxon>
        <taxon>Alphaproteobacteria</taxon>
        <taxon>Acetobacterales</taxon>
        <taxon>Roseomonadaceae</taxon>
        <taxon>Roseomonas</taxon>
    </lineage>
</organism>
<evidence type="ECO:0000256" key="1">
    <source>
        <dbReference type="SAM" id="Phobius"/>
    </source>
</evidence>
<dbReference type="Pfam" id="PF07330">
    <property type="entry name" value="DUF1467"/>
    <property type="match status" value="1"/>
</dbReference>
<evidence type="ECO:0000313" key="2">
    <source>
        <dbReference type="EMBL" id="ONG59085.1"/>
    </source>
</evidence>
<dbReference type="InterPro" id="IPR009935">
    <property type="entry name" value="DUF1467"/>
</dbReference>
<proteinExistence type="predicted"/>
<keyword evidence="1" id="KW-0472">Membrane</keyword>
<keyword evidence="1" id="KW-0812">Transmembrane</keyword>
<dbReference type="OrthoDB" id="9804637at2"/>
<gene>
    <name evidence="2" type="ORF">BKE38_00550</name>
</gene>
<evidence type="ECO:0008006" key="4">
    <source>
        <dbReference type="Google" id="ProtNLM"/>
    </source>
</evidence>